<accession>A0A1F6EI35</accession>
<evidence type="ECO:0000256" key="5">
    <source>
        <dbReference type="ARBA" id="ARBA00022801"/>
    </source>
</evidence>
<dbReference type="InterPro" id="IPR022907">
    <property type="entry name" value="VapC_family"/>
</dbReference>
<evidence type="ECO:0000256" key="3">
    <source>
        <dbReference type="ARBA" id="ARBA00022722"/>
    </source>
</evidence>
<evidence type="ECO:0000256" key="4">
    <source>
        <dbReference type="ARBA" id="ARBA00022723"/>
    </source>
</evidence>
<evidence type="ECO:0000313" key="10">
    <source>
        <dbReference type="EMBL" id="OGG72982.1"/>
    </source>
</evidence>
<comment type="caution">
    <text evidence="10">The sequence shown here is derived from an EMBL/GenBank/DDBJ whole genome shotgun (WGS) entry which is preliminary data.</text>
</comment>
<feature type="binding site" evidence="8">
    <location>
        <position position="91"/>
    </location>
    <ligand>
        <name>Mg(2+)</name>
        <dbReference type="ChEBI" id="CHEBI:18420"/>
    </ligand>
</feature>
<dbReference type="Gene3D" id="3.40.50.1010">
    <property type="entry name" value="5'-nuclease"/>
    <property type="match status" value="1"/>
</dbReference>
<evidence type="ECO:0000256" key="7">
    <source>
        <dbReference type="ARBA" id="ARBA00038093"/>
    </source>
</evidence>
<dbReference type="PANTHER" id="PTHR33653">
    <property type="entry name" value="RIBONUCLEASE VAPC2"/>
    <property type="match status" value="1"/>
</dbReference>
<comment type="similarity">
    <text evidence="7 8">Belongs to the PINc/VapC protein family.</text>
</comment>
<comment type="function">
    <text evidence="8">Toxic component of a toxin-antitoxin (TA) system. An RNase.</text>
</comment>
<dbReference type="GO" id="GO:0016787">
    <property type="term" value="F:hydrolase activity"/>
    <property type="evidence" value="ECO:0007669"/>
    <property type="project" value="UniProtKB-KW"/>
</dbReference>
<keyword evidence="5 8" id="KW-0378">Hydrolase</keyword>
<dbReference type="Proteomes" id="UP000177306">
    <property type="component" value="Unassembled WGS sequence"/>
</dbReference>
<evidence type="ECO:0000256" key="1">
    <source>
        <dbReference type="ARBA" id="ARBA00001946"/>
    </source>
</evidence>
<gene>
    <name evidence="8" type="primary">vapC</name>
    <name evidence="10" type="ORF">A3A38_04545</name>
</gene>
<keyword evidence="6 8" id="KW-0460">Magnesium</keyword>
<keyword evidence="3 8" id="KW-0540">Nuclease</keyword>
<keyword evidence="8" id="KW-0800">Toxin</keyword>
<reference evidence="10 11" key="1">
    <citation type="journal article" date="2016" name="Nat. Commun.">
        <title>Thousands of microbial genomes shed light on interconnected biogeochemical processes in an aquifer system.</title>
        <authorList>
            <person name="Anantharaman K."/>
            <person name="Brown C.T."/>
            <person name="Hug L.A."/>
            <person name="Sharon I."/>
            <person name="Castelle C.J."/>
            <person name="Probst A.J."/>
            <person name="Thomas B.C."/>
            <person name="Singh A."/>
            <person name="Wilkins M.J."/>
            <person name="Karaoz U."/>
            <person name="Brodie E.L."/>
            <person name="Williams K.H."/>
            <person name="Hubbard S.S."/>
            <person name="Banfield J.F."/>
        </authorList>
    </citation>
    <scope>NUCLEOTIDE SEQUENCE [LARGE SCALE GENOMIC DNA]</scope>
</reference>
<evidence type="ECO:0000256" key="8">
    <source>
        <dbReference type="HAMAP-Rule" id="MF_00265"/>
    </source>
</evidence>
<dbReference type="CDD" id="cd18738">
    <property type="entry name" value="PIN_VapC4-5_FitB-like"/>
    <property type="match status" value="1"/>
</dbReference>
<organism evidence="10 11">
    <name type="scientific">Candidatus Kaiserbacteria bacterium RIFCSPLOWO2_01_FULL_53_17</name>
    <dbReference type="NCBI Taxonomy" id="1798511"/>
    <lineage>
        <taxon>Bacteria</taxon>
        <taxon>Candidatus Kaiseribacteriota</taxon>
    </lineage>
</organism>
<name>A0A1F6EI35_9BACT</name>
<dbReference type="AlphaFoldDB" id="A0A1F6EI35"/>
<dbReference type="InterPro" id="IPR050556">
    <property type="entry name" value="Type_II_TA_system_RNase"/>
</dbReference>
<evidence type="ECO:0000256" key="6">
    <source>
        <dbReference type="ARBA" id="ARBA00022842"/>
    </source>
</evidence>
<dbReference type="SMART" id="SM00670">
    <property type="entry name" value="PINc"/>
    <property type="match status" value="1"/>
</dbReference>
<dbReference type="HAMAP" id="MF_00265">
    <property type="entry name" value="VapC_Nob1"/>
    <property type="match status" value="1"/>
</dbReference>
<feature type="binding site" evidence="8">
    <location>
        <position position="6"/>
    </location>
    <ligand>
        <name>Mg(2+)</name>
        <dbReference type="ChEBI" id="CHEBI:18420"/>
    </ligand>
</feature>
<evidence type="ECO:0000256" key="2">
    <source>
        <dbReference type="ARBA" id="ARBA00022649"/>
    </source>
</evidence>
<sequence length="124" mass="13849">MQYLLDTNAVIYYVGGEPRALETMRPLMLTDEHTFILPSIVVTELWSGKQALVDAKAIEEFLETLLMFPLDVPLAKSAGELRRNYNLSIGDAIVAATTIAFDATLLTRNVRDFKKVPGLHLQEV</sequence>
<dbReference type="InterPro" id="IPR029060">
    <property type="entry name" value="PIN-like_dom_sf"/>
</dbReference>
<comment type="cofactor">
    <cofactor evidence="1 8">
        <name>Mg(2+)</name>
        <dbReference type="ChEBI" id="CHEBI:18420"/>
    </cofactor>
</comment>
<feature type="domain" description="PIN" evidence="9">
    <location>
        <begin position="1"/>
        <end position="114"/>
    </location>
</feature>
<evidence type="ECO:0000259" key="9">
    <source>
        <dbReference type="SMART" id="SM00670"/>
    </source>
</evidence>
<protein>
    <recommendedName>
        <fullName evidence="8">Ribonuclease VapC</fullName>
        <shortName evidence="8">RNase VapC</shortName>
        <ecNumber evidence="8">3.1.-.-</ecNumber>
    </recommendedName>
    <alternativeName>
        <fullName evidence="8">Toxin VapC</fullName>
    </alternativeName>
</protein>
<dbReference type="PANTHER" id="PTHR33653:SF1">
    <property type="entry name" value="RIBONUCLEASE VAPC2"/>
    <property type="match status" value="1"/>
</dbReference>
<dbReference type="GO" id="GO:0090729">
    <property type="term" value="F:toxin activity"/>
    <property type="evidence" value="ECO:0007669"/>
    <property type="project" value="UniProtKB-KW"/>
</dbReference>
<proteinExistence type="inferred from homology"/>
<keyword evidence="4 8" id="KW-0479">Metal-binding</keyword>
<dbReference type="InterPro" id="IPR002716">
    <property type="entry name" value="PIN_dom"/>
</dbReference>
<dbReference type="SUPFAM" id="SSF88723">
    <property type="entry name" value="PIN domain-like"/>
    <property type="match status" value="1"/>
</dbReference>
<evidence type="ECO:0000313" key="11">
    <source>
        <dbReference type="Proteomes" id="UP000177306"/>
    </source>
</evidence>
<dbReference type="EC" id="3.1.-.-" evidence="8"/>
<dbReference type="GO" id="GO:0004540">
    <property type="term" value="F:RNA nuclease activity"/>
    <property type="evidence" value="ECO:0007669"/>
    <property type="project" value="InterPro"/>
</dbReference>
<dbReference type="EMBL" id="MFLY01000018">
    <property type="protein sequence ID" value="OGG72982.1"/>
    <property type="molecule type" value="Genomic_DNA"/>
</dbReference>
<keyword evidence="2 8" id="KW-1277">Toxin-antitoxin system</keyword>
<dbReference type="Pfam" id="PF01850">
    <property type="entry name" value="PIN"/>
    <property type="match status" value="1"/>
</dbReference>
<dbReference type="GO" id="GO:0000287">
    <property type="term" value="F:magnesium ion binding"/>
    <property type="evidence" value="ECO:0007669"/>
    <property type="project" value="UniProtKB-UniRule"/>
</dbReference>